<dbReference type="InterPro" id="IPR008571">
    <property type="entry name" value="HerA-like"/>
</dbReference>
<dbReference type="InterPro" id="IPR027417">
    <property type="entry name" value="P-loop_NTPase"/>
</dbReference>
<dbReference type="SUPFAM" id="SSF52540">
    <property type="entry name" value="P-loop containing nucleoside triphosphate hydrolases"/>
    <property type="match status" value="1"/>
</dbReference>
<organism evidence="3">
    <name type="scientific">Cupriavidus necator</name>
    <name type="common">Alcaligenes eutrophus</name>
    <name type="synonym">Ralstonia eutropha</name>
    <dbReference type="NCBI Taxonomy" id="106590"/>
    <lineage>
        <taxon>Bacteria</taxon>
        <taxon>Pseudomonadati</taxon>
        <taxon>Pseudomonadota</taxon>
        <taxon>Betaproteobacteria</taxon>
        <taxon>Burkholderiales</taxon>
        <taxon>Burkholderiaceae</taxon>
        <taxon>Cupriavidus</taxon>
    </lineage>
</organism>
<name>A0A1K0ISU8_CUPNE</name>
<gene>
    <name evidence="3" type="ORF">CNECB9_930012</name>
</gene>
<reference evidence="3" key="1">
    <citation type="submission" date="2016-09" db="EMBL/GenBank/DDBJ databases">
        <authorList>
            <person name="Capua I."/>
            <person name="De Benedictis P."/>
            <person name="Joannis T."/>
            <person name="Lombin L.H."/>
            <person name="Cattoli G."/>
        </authorList>
    </citation>
    <scope>NUCLEOTIDE SEQUENCE</scope>
    <source>
        <strain evidence="3">B9</strain>
    </source>
</reference>
<dbReference type="Gene3D" id="3.40.50.300">
    <property type="entry name" value="P-loop containing nucleotide triphosphate hydrolases"/>
    <property type="match status" value="2"/>
</dbReference>
<evidence type="ECO:0000313" key="3">
    <source>
        <dbReference type="EMBL" id="SCV02134.1"/>
    </source>
</evidence>
<feature type="domain" description="Helicase HerA central" evidence="2">
    <location>
        <begin position="155"/>
        <end position="276"/>
    </location>
</feature>
<sequence length="580" mass="63180">MNLSLDRTGILLSELRVGVVSSVSAHAVKVNLAHAGEVGGHYLDAHRYGKGEVGELVLVEAQQTMLLGRITEVALPDRDRYEITQDFDGLRKVDAIGVVRLLGSIHPVTLKVQAGISSYPRLGDRVFSAPGHFVSRIPMLTDNGIDTQVPPVALRLGVVAGDSGFPLSVTPEKLFGRHCAILGSTGGGKSWTTARIIDECRRYKAKIVLLDATAEYRSLSGEDIHHRHLGKPLHVARNSTGITLPPTNFTEGDFIALFQPSGKTQGPKLREAIRSLRLARLVPEIASKGVIKKVNAPKDDYRAALNAGNNAALIEDPTQPFDVHLLVRQIVQECCYPEDSNNPGRWGGASNELSYCSSLLTRIVAITRSPALFCVFDADPQLPTLADRLDAFLKSDATVFRLCMSAIGYEFGAREVIANAIGRMLLQRARGEMFRASPLLVILDEAHNFLGKSVGGEDYALNLDAFELIAKEGRKYGLNICMATQRPRDITEGVLSQMGTLLVHRLTNDRDREVVERACGEIDRAAAAFLPNLKQGEVALVGVDFPIPVTIQIDRPRQPPLSDGPSYQRLWGQDTASPPT</sequence>
<accession>A0A1K0ISU8</accession>
<protein>
    <recommendedName>
        <fullName evidence="2">Helicase HerA central domain-containing protein</fullName>
    </recommendedName>
</protein>
<dbReference type="EMBL" id="FMSH01000544">
    <property type="protein sequence ID" value="SCV02134.1"/>
    <property type="molecule type" value="Genomic_DNA"/>
</dbReference>
<dbReference type="PANTHER" id="PTHR42957">
    <property type="entry name" value="HELICASE MJ1565-RELATED"/>
    <property type="match status" value="1"/>
</dbReference>
<feature type="region of interest" description="Disordered" evidence="1">
    <location>
        <begin position="554"/>
        <end position="580"/>
    </location>
</feature>
<dbReference type="AlphaFoldDB" id="A0A1K0ISU8"/>
<dbReference type="RefSeq" id="WP_340531016.1">
    <property type="nucleotide sequence ID" value="NZ_FMSH01000544.1"/>
</dbReference>
<dbReference type="Pfam" id="PF01935">
    <property type="entry name" value="DUF87"/>
    <property type="match status" value="1"/>
</dbReference>
<dbReference type="InterPro" id="IPR002789">
    <property type="entry name" value="HerA_central"/>
</dbReference>
<evidence type="ECO:0000256" key="1">
    <source>
        <dbReference type="SAM" id="MobiDB-lite"/>
    </source>
</evidence>
<proteinExistence type="predicted"/>
<evidence type="ECO:0000259" key="2">
    <source>
        <dbReference type="Pfam" id="PF01935"/>
    </source>
</evidence>
<dbReference type="PANTHER" id="PTHR42957:SF1">
    <property type="entry name" value="HELICASE MJ1565-RELATED"/>
    <property type="match status" value="1"/>
</dbReference>